<feature type="domain" description="MYND-type" evidence="5">
    <location>
        <begin position="79"/>
        <end position="115"/>
    </location>
</feature>
<evidence type="ECO:0000313" key="7">
    <source>
        <dbReference type="Proteomes" id="UP000015102"/>
    </source>
</evidence>
<dbReference type="GO" id="GO:0003714">
    <property type="term" value="F:transcription corepressor activity"/>
    <property type="evidence" value="ECO:0007669"/>
    <property type="project" value="InterPro"/>
</dbReference>
<dbReference type="EnsemblMetazoa" id="MESCA004608-RA">
    <property type="protein sequence ID" value="MESCA004608-PA"/>
    <property type="gene ID" value="MESCA004608"/>
</dbReference>
<dbReference type="PRINTS" id="PR01875">
    <property type="entry name" value="ETOFAMILY"/>
</dbReference>
<dbReference type="PANTHER" id="PTHR10379">
    <property type="entry name" value="MTG8 ETO EIGHT TWENTY ONE PROTEIN"/>
    <property type="match status" value="1"/>
</dbReference>
<keyword evidence="3" id="KW-0862">Zinc</keyword>
<reference evidence="6" key="2">
    <citation type="submission" date="2015-06" db="UniProtKB">
        <authorList>
            <consortium name="EnsemblMetazoa"/>
        </authorList>
    </citation>
    <scope>IDENTIFICATION</scope>
</reference>
<dbReference type="EMBL" id="CAQQ02194704">
    <property type="status" value="NOT_ANNOTATED_CDS"/>
    <property type="molecule type" value="Genomic_DNA"/>
</dbReference>
<dbReference type="AlphaFoldDB" id="T1GM40"/>
<keyword evidence="1" id="KW-0479">Metal-binding</keyword>
<dbReference type="Gene3D" id="6.10.140.2220">
    <property type="match status" value="1"/>
</dbReference>
<dbReference type="GO" id="GO:0008270">
    <property type="term" value="F:zinc ion binding"/>
    <property type="evidence" value="ECO:0007669"/>
    <property type="project" value="UniProtKB-KW"/>
</dbReference>
<dbReference type="SUPFAM" id="SSF144232">
    <property type="entry name" value="HIT/MYND zinc finger-like"/>
    <property type="match status" value="1"/>
</dbReference>
<dbReference type="Proteomes" id="UP000015102">
    <property type="component" value="Unassembled WGS sequence"/>
</dbReference>
<evidence type="ECO:0000313" key="6">
    <source>
        <dbReference type="EnsemblMetazoa" id="MESCA004608-PA"/>
    </source>
</evidence>
<evidence type="ECO:0000256" key="2">
    <source>
        <dbReference type="ARBA" id="ARBA00022771"/>
    </source>
</evidence>
<dbReference type="PROSITE" id="PS01360">
    <property type="entry name" value="ZF_MYND_1"/>
    <property type="match status" value="1"/>
</dbReference>
<reference evidence="7" key="1">
    <citation type="submission" date="2013-02" db="EMBL/GenBank/DDBJ databases">
        <authorList>
            <person name="Hughes D."/>
        </authorList>
    </citation>
    <scope>NUCLEOTIDE SEQUENCE</scope>
    <source>
        <strain>Durham</strain>
        <strain evidence="7">NC isolate 2 -- Noor lab</strain>
    </source>
</reference>
<dbReference type="FunFam" id="6.10.140.2220:FF:000027">
    <property type="entry name" value="Eto/mtg8/nervy, putative"/>
    <property type="match status" value="1"/>
</dbReference>
<dbReference type="PANTHER" id="PTHR10379:SF14">
    <property type="entry name" value="NERVY, ISOFORM D"/>
    <property type="match status" value="1"/>
</dbReference>
<protein>
    <recommendedName>
        <fullName evidence="5">MYND-type domain-containing protein</fullName>
    </recommendedName>
</protein>
<dbReference type="PROSITE" id="PS50865">
    <property type="entry name" value="ZF_MYND_2"/>
    <property type="match status" value="1"/>
</dbReference>
<evidence type="ECO:0000256" key="1">
    <source>
        <dbReference type="ARBA" id="ARBA00022723"/>
    </source>
</evidence>
<evidence type="ECO:0000259" key="5">
    <source>
        <dbReference type="PROSITE" id="PS50865"/>
    </source>
</evidence>
<dbReference type="STRING" id="36166.T1GM40"/>
<dbReference type="InterPro" id="IPR002893">
    <property type="entry name" value="Znf_MYND"/>
</dbReference>
<evidence type="ECO:0000256" key="3">
    <source>
        <dbReference type="ARBA" id="ARBA00022833"/>
    </source>
</evidence>
<dbReference type="Pfam" id="PF01753">
    <property type="entry name" value="zf-MYND"/>
    <property type="match status" value="1"/>
</dbReference>
<sequence length="180" mass="20164">MIPSSKKTMTSTVLVSVKRQAVIEIQRAVATAENRAADVMAQERIRMEKFFADMTRHSNDRDLDNKSPPISQSAGQNACWNCGRKASETCSGCNLAKYCGAFCQHKDWEHHHQVCGTSRSDVSKHPLPSVPVRGQYQDVRRLLKHNRPNQVDRKQRLPRHLRSPTGATQAAEVAANDAFV</sequence>
<dbReference type="GO" id="GO:0005634">
    <property type="term" value="C:nucleus"/>
    <property type="evidence" value="ECO:0007669"/>
    <property type="project" value="TreeGrafter"/>
</dbReference>
<organism evidence="6 7">
    <name type="scientific">Megaselia scalaris</name>
    <name type="common">Humpbacked fly</name>
    <name type="synonym">Phora scalaris</name>
    <dbReference type="NCBI Taxonomy" id="36166"/>
    <lineage>
        <taxon>Eukaryota</taxon>
        <taxon>Metazoa</taxon>
        <taxon>Ecdysozoa</taxon>
        <taxon>Arthropoda</taxon>
        <taxon>Hexapoda</taxon>
        <taxon>Insecta</taxon>
        <taxon>Pterygota</taxon>
        <taxon>Neoptera</taxon>
        <taxon>Endopterygota</taxon>
        <taxon>Diptera</taxon>
        <taxon>Brachycera</taxon>
        <taxon>Muscomorpha</taxon>
        <taxon>Platypezoidea</taxon>
        <taxon>Phoridae</taxon>
        <taxon>Megaseliini</taxon>
        <taxon>Megaselia</taxon>
    </lineage>
</organism>
<keyword evidence="7" id="KW-1185">Reference proteome</keyword>
<evidence type="ECO:0000256" key="4">
    <source>
        <dbReference type="PROSITE-ProRule" id="PRU00134"/>
    </source>
</evidence>
<dbReference type="InterPro" id="IPR013289">
    <property type="entry name" value="CBFA2T1/2/3"/>
</dbReference>
<name>T1GM40_MEGSC</name>
<keyword evidence="2 4" id="KW-0863">Zinc-finger</keyword>
<accession>T1GM40</accession>
<dbReference type="HOGENOM" id="CLU_1497936_0_0_1"/>
<proteinExistence type="predicted"/>